<keyword evidence="3 4" id="KW-0378">Hydrolase</keyword>
<dbReference type="PANTHER" id="PTHR43046">
    <property type="entry name" value="GDP-MANNOSE MANNOSYL HYDROLASE"/>
    <property type="match status" value="1"/>
</dbReference>
<comment type="caution">
    <text evidence="6">The sequence shown here is derived from an EMBL/GenBank/DDBJ whole genome shotgun (WGS) entry which is preliminary data.</text>
</comment>
<evidence type="ECO:0000256" key="1">
    <source>
        <dbReference type="ARBA" id="ARBA00001946"/>
    </source>
</evidence>
<dbReference type="RefSeq" id="WP_345364481.1">
    <property type="nucleotide sequence ID" value="NZ_BAABII010000012.1"/>
</dbReference>
<dbReference type="PANTHER" id="PTHR43046:SF14">
    <property type="entry name" value="MUTT_NUDIX FAMILY PROTEIN"/>
    <property type="match status" value="1"/>
</dbReference>
<accession>A0ABV4CGC1</accession>
<dbReference type="InterPro" id="IPR015797">
    <property type="entry name" value="NUDIX_hydrolase-like_dom_sf"/>
</dbReference>
<reference evidence="6 7" key="1">
    <citation type="submission" date="2024-08" db="EMBL/GenBank/DDBJ databases">
        <title>Genome mining of Saccharopolyspora cebuensis PGLac3 from Nigerian medicinal plant.</title>
        <authorList>
            <person name="Ezeobiora C.E."/>
            <person name="Igbokwe N.H."/>
            <person name="Amin D.H."/>
            <person name="Mendie U.E."/>
        </authorList>
    </citation>
    <scope>NUCLEOTIDE SEQUENCE [LARGE SCALE GENOMIC DNA]</scope>
    <source>
        <strain evidence="6 7">PGLac3</strain>
    </source>
</reference>
<evidence type="ECO:0000256" key="2">
    <source>
        <dbReference type="ARBA" id="ARBA00005582"/>
    </source>
</evidence>
<gene>
    <name evidence="6" type="ORF">AB8O55_12120</name>
</gene>
<name>A0ABV4CGC1_9PSEU</name>
<evidence type="ECO:0000259" key="5">
    <source>
        <dbReference type="PROSITE" id="PS51462"/>
    </source>
</evidence>
<dbReference type="InterPro" id="IPR020084">
    <property type="entry name" value="NUDIX_hydrolase_CS"/>
</dbReference>
<comment type="similarity">
    <text evidence="2 4">Belongs to the Nudix hydrolase family.</text>
</comment>
<dbReference type="Gene3D" id="3.90.79.10">
    <property type="entry name" value="Nucleoside Triphosphate Pyrophosphohydrolase"/>
    <property type="match status" value="1"/>
</dbReference>
<organism evidence="6 7">
    <name type="scientific">Saccharopolyspora cebuensis</name>
    <dbReference type="NCBI Taxonomy" id="418759"/>
    <lineage>
        <taxon>Bacteria</taxon>
        <taxon>Bacillati</taxon>
        <taxon>Actinomycetota</taxon>
        <taxon>Actinomycetes</taxon>
        <taxon>Pseudonocardiales</taxon>
        <taxon>Pseudonocardiaceae</taxon>
        <taxon>Saccharopolyspora</taxon>
    </lineage>
</organism>
<dbReference type="Proteomes" id="UP001564626">
    <property type="component" value="Unassembled WGS sequence"/>
</dbReference>
<dbReference type="EMBL" id="JBGEHV010000018">
    <property type="protein sequence ID" value="MEY8040142.1"/>
    <property type="molecule type" value="Genomic_DNA"/>
</dbReference>
<keyword evidence="7" id="KW-1185">Reference proteome</keyword>
<dbReference type="PROSITE" id="PS00893">
    <property type="entry name" value="NUDIX_BOX"/>
    <property type="match status" value="1"/>
</dbReference>
<dbReference type="InterPro" id="IPR000086">
    <property type="entry name" value="NUDIX_hydrolase_dom"/>
</dbReference>
<dbReference type="SUPFAM" id="SSF55811">
    <property type="entry name" value="Nudix"/>
    <property type="match status" value="1"/>
</dbReference>
<dbReference type="PROSITE" id="PS51462">
    <property type="entry name" value="NUDIX"/>
    <property type="match status" value="1"/>
</dbReference>
<dbReference type="InterPro" id="IPR020476">
    <property type="entry name" value="Nudix_hydrolase"/>
</dbReference>
<dbReference type="CDD" id="cd04699">
    <property type="entry name" value="NUDIX_MutT_Nudt1"/>
    <property type="match status" value="1"/>
</dbReference>
<protein>
    <submittedName>
        <fullName evidence="6">NUDIX domain-containing protein</fullName>
    </submittedName>
</protein>
<sequence>MPTPHYPISVKGVIVRAGAVLLLKNEREEWELPGGRIEIGETPEECVAREITEETGWPVTTGPILDSWMYHIRSVDRHVFIVTYGCYPDTDVDPVLSHEHKEVRMFPETAVADLTMPDGYKRSIFTWFARLRAAESEFAG</sequence>
<dbReference type="Pfam" id="PF00293">
    <property type="entry name" value="NUDIX"/>
    <property type="match status" value="1"/>
</dbReference>
<evidence type="ECO:0000313" key="7">
    <source>
        <dbReference type="Proteomes" id="UP001564626"/>
    </source>
</evidence>
<comment type="cofactor">
    <cofactor evidence="1">
        <name>Mg(2+)</name>
        <dbReference type="ChEBI" id="CHEBI:18420"/>
    </cofactor>
</comment>
<evidence type="ECO:0000256" key="3">
    <source>
        <dbReference type="ARBA" id="ARBA00022801"/>
    </source>
</evidence>
<proteinExistence type="inferred from homology"/>
<feature type="domain" description="Nudix hydrolase" evidence="5">
    <location>
        <begin position="5"/>
        <end position="130"/>
    </location>
</feature>
<evidence type="ECO:0000313" key="6">
    <source>
        <dbReference type="EMBL" id="MEY8040142.1"/>
    </source>
</evidence>
<dbReference type="PRINTS" id="PR00502">
    <property type="entry name" value="NUDIXFAMILY"/>
</dbReference>
<evidence type="ECO:0000256" key="4">
    <source>
        <dbReference type="RuleBase" id="RU003476"/>
    </source>
</evidence>